<evidence type="ECO:0000313" key="6">
    <source>
        <dbReference type="Proteomes" id="UP000233524"/>
    </source>
</evidence>
<feature type="region of interest" description="Disordered" evidence="4">
    <location>
        <begin position="151"/>
        <end position="175"/>
    </location>
</feature>
<dbReference type="GO" id="GO:1990757">
    <property type="term" value="F:ubiquitin ligase activator activity"/>
    <property type="evidence" value="ECO:0007669"/>
    <property type="project" value="TreeGrafter"/>
</dbReference>
<evidence type="ECO:0000256" key="1">
    <source>
        <dbReference type="ARBA" id="ARBA00022574"/>
    </source>
</evidence>
<evidence type="ECO:0000313" key="5">
    <source>
        <dbReference type="EMBL" id="PKS13085.1"/>
    </source>
</evidence>
<dbReference type="GO" id="GO:0005680">
    <property type="term" value="C:anaphase-promoting complex"/>
    <property type="evidence" value="ECO:0007669"/>
    <property type="project" value="TreeGrafter"/>
</dbReference>
<dbReference type="SUPFAM" id="SSF50978">
    <property type="entry name" value="WD40 repeat-like"/>
    <property type="match status" value="1"/>
</dbReference>
<dbReference type="Proteomes" id="UP000233524">
    <property type="component" value="Unassembled WGS sequence"/>
</dbReference>
<dbReference type="Gene3D" id="2.130.10.10">
    <property type="entry name" value="YVTN repeat-like/Quinoprotein amine dehydrogenase"/>
    <property type="match status" value="2"/>
</dbReference>
<accession>A0A2N3NKV8</accession>
<dbReference type="GO" id="GO:0010997">
    <property type="term" value="F:anaphase-promoting complex binding"/>
    <property type="evidence" value="ECO:0007669"/>
    <property type="project" value="InterPro"/>
</dbReference>
<feature type="compositionally biased region" description="Low complexity" evidence="4">
    <location>
        <begin position="66"/>
        <end position="83"/>
    </location>
</feature>
<evidence type="ECO:0000256" key="4">
    <source>
        <dbReference type="SAM" id="MobiDB-lite"/>
    </source>
</evidence>
<dbReference type="Pfam" id="PF00400">
    <property type="entry name" value="WD40"/>
    <property type="match status" value="1"/>
</dbReference>
<dbReference type="VEuPathDB" id="FungiDB:jhhlp_000426"/>
<feature type="compositionally biased region" description="Polar residues" evidence="4">
    <location>
        <begin position="151"/>
        <end position="168"/>
    </location>
</feature>
<evidence type="ECO:0008006" key="7">
    <source>
        <dbReference type="Google" id="ProtNLM"/>
    </source>
</evidence>
<dbReference type="STRING" id="41688.A0A2N3NKV8"/>
<dbReference type="AlphaFoldDB" id="A0A2N3NKV8"/>
<dbReference type="GO" id="GO:1905786">
    <property type="term" value="P:positive regulation of anaphase-promoting complex-dependent catabolic process"/>
    <property type="evidence" value="ECO:0007669"/>
    <property type="project" value="TreeGrafter"/>
</dbReference>
<dbReference type="PANTHER" id="PTHR19918:SF5">
    <property type="entry name" value="MEIOSIS-SPECIFIC APC_C ACTIVATOR PROTEIN AMA1"/>
    <property type="match status" value="1"/>
</dbReference>
<keyword evidence="2" id="KW-0677">Repeat</keyword>
<dbReference type="GO" id="GO:0031145">
    <property type="term" value="P:anaphase-promoting complex-dependent catabolic process"/>
    <property type="evidence" value="ECO:0007669"/>
    <property type="project" value="TreeGrafter"/>
</dbReference>
<protein>
    <recommendedName>
        <fullName evidence="7">Anaphase-promoting complex subunit 4 WD40 domain-containing protein</fullName>
    </recommendedName>
</protein>
<reference evidence="5 6" key="1">
    <citation type="journal article" date="2017" name="G3 (Bethesda)">
        <title>First Draft Genome Sequence of the Pathogenic Fungus Lomentospora prolificans (Formerly Scedosporium prolificans).</title>
        <authorList>
            <person name="Luo R."/>
            <person name="Zimin A."/>
            <person name="Workman R."/>
            <person name="Fan Y."/>
            <person name="Pertea G."/>
            <person name="Grossman N."/>
            <person name="Wear M.P."/>
            <person name="Jia B."/>
            <person name="Miller H."/>
            <person name="Casadevall A."/>
            <person name="Timp W."/>
            <person name="Zhang S.X."/>
            <person name="Salzberg S.L."/>
        </authorList>
    </citation>
    <scope>NUCLEOTIDE SEQUENCE [LARGE SCALE GENOMIC DNA]</scope>
    <source>
        <strain evidence="5 6">JHH-5317</strain>
    </source>
</reference>
<dbReference type="PANTHER" id="PTHR19918">
    <property type="entry name" value="CELL DIVISION CYCLE 20 CDC20 FIZZY -RELATED"/>
    <property type="match status" value="1"/>
</dbReference>
<evidence type="ECO:0000256" key="3">
    <source>
        <dbReference type="PROSITE-ProRule" id="PRU00221"/>
    </source>
</evidence>
<name>A0A2N3NKV8_9PEZI</name>
<proteinExistence type="predicted"/>
<organism evidence="5 6">
    <name type="scientific">Lomentospora prolificans</name>
    <dbReference type="NCBI Taxonomy" id="41688"/>
    <lineage>
        <taxon>Eukaryota</taxon>
        <taxon>Fungi</taxon>
        <taxon>Dikarya</taxon>
        <taxon>Ascomycota</taxon>
        <taxon>Pezizomycotina</taxon>
        <taxon>Sordariomycetes</taxon>
        <taxon>Hypocreomycetidae</taxon>
        <taxon>Microascales</taxon>
        <taxon>Microascaceae</taxon>
        <taxon>Lomentospora</taxon>
    </lineage>
</organism>
<keyword evidence="6" id="KW-1185">Reference proteome</keyword>
<dbReference type="InterPro" id="IPR033010">
    <property type="entry name" value="Cdc20/Fizzy"/>
</dbReference>
<feature type="repeat" description="WD" evidence="3">
    <location>
        <begin position="474"/>
        <end position="508"/>
    </location>
</feature>
<dbReference type="PROSITE" id="PS50082">
    <property type="entry name" value="WD_REPEATS_2"/>
    <property type="match status" value="1"/>
</dbReference>
<keyword evidence="1 3" id="KW-0853">WD repeat</keyword>
<sequence>MLPSHISTPPGLFEGDVMTQINPRRGSPSQEHHPLPVRLRTAWLPWQNRNLLDYIASPEGDRNPQTPRTNGSSRTRSSGPSRIRQLDRFIPQRHGDSPLAEKLRLGKSPSSLSSTERLLRHRKASADPFRTKSKIAVPSVIRYKIPASNLPTRSTASPSIFSPSQNRQAGERQPSHGTIWTVGGNVGGITAVEDGHSRFIHSGTNAPLFPTSYASRRSKSEEDEERHQNLLSRALDVDRIRRVLEMDWTGPPNEMDIRMSGLKGFSENNETRWTGIQWENNDSIKGMFSRYVPGIPLLRRERLAPNGARVLDARNLRDDFYCSILAYSDTCGILAMGLGNILYGWTEDKGVVLLRTCPPECWISSVDFSSLQGKKSILAFGRIDGHLCLMTPSEADSPRFDIEQPYPVGYVKWRPVCTTRPSKNPLNPGIPVDTEDLLVGDYQGDIFYYVVEWPMGWEVERDTWPGTLTLVAKIKAHAQQVCGLAWSPRGDLFASGANDNHCCLFSVNQIFGPPRQDAQGQPSTIEGYGSHVTYPQSYLYTTGSGDIVVNGERDLVTSRMSPPTVRNMLPGSKRFRWVHAAAVKAIAFCPWLDGLIATGGGSNDKCIHFFHTTTGAALAAITVSAQVTSLIWSTTRREIAATFGYPQPDHPYRIAIFSWPDCRQVAAIPWPGEYRALYAIPYPGSLSGKGHRSRARRKNNLTPQEGCIVVAGSDESVKFHEVWAVGRKATTVGGAGMLGGSDILEGIEGIDKEGDLIR</sequence>
<feature type="region of interest" description="Disordered" evidence="4">
    <location>
        <begin position="55"/>
        <end position="126"/>
    </location>
</feature>
<dbReference type="SMART" id="SM00320">
    <property type="entry name" value="WD40"/>
    <property type="match status" value="3"/>
</dbReference>
<dbReference type="InterPro" id="IPR036322">
    <property type="entry name" value="WD40_repeat_dom_sf"/>
</dbReference>
<evidence type="ECO:0000256" key="2">
    <source>
        <dbReference type="ARBA" id="ARBA00022737"/>
    </source>
</evidence>
<gene>
    <name evidence="5" type="ORF">jhhlp_000426</name>
</gene>
<feature type="compositionally biased region" description="Basic and acidic residues" evidence="4">
    <location>
        <begin position="93"/>
        <end position="104"/>
    </location>
</feature>
<dbReference type="InterPro" id="IPR001680">
    <property type="entry name" value="WD40_rpt"/>
</dbReference>
<dbReference type="OrthoDB" id="10263272at2759"/>
<comment type="caution">
    <text evidence="5">The sequence shown here is derived from an EMBL/GenBank/DDBJ whole genome shotgun (WGS) entry which is preliminary data.</text>
</comment>
<dbReference type="InParanoid" id="A0A2N3NKV8"/>
<dbReference type="EMBL" id="NLAX01000002">
    <property type="protein sequence ID" value="PKS13085.1"/>
    <property type="molecule type" value="Genomic_DNA"/>
</dbReference>
<dbReference type="InterPro" id="IPR015943">
    <property type="entry name" value="WD40/YVTN_repeat-like_dom_sf"/>
</dbReference>
<feature type="region of interest" description="Disordered" evidence="4">
    <location>
        <begin position="1"/>
        <end position="34"/>
    </location>
</feature>